<gene>
    <name evidence="2" type="ORF">F2Q70_00017537</name>
</gene>
<feature type="region of interest" description="Disordered" evidence="1">
    <location>
        <begin position="83"/>
        <end position="110"/>
    </location>
</feature>
<evidence type="ECO:0000256" key="1">
    <source>
        <dbReference type="SAM" id="MobiDB-lite"/>
    </source>
</evidence>
<reference evidence="2" key="1">
    <citation type="submission" date="2019-12" db="EMBL/GenBank/DDBJ databases">
        <title>Genome sequencing and annotation of Brassica cretica.</title>
        <authorList>
            <person name="Studholme D.J."/>
            <person name="Sarris P.F."/>
        </authorList>
    </citation>
    <scope>NUCLEOTIDE SEQUENCE</scope>
    <source>
        <strain evidence="2">PFS-102/07</strain>
        <tissue evidence="2">Leaf</tissue>
    </source>
</reference>
<feature type="compositionally biased region" description="Polar residues" evidence="1">
    <location>
        <begin position="45"/>
        <end position="55"/>
    </location>
</feature>
<accession>A0A8S9I292</accession>
<dbReference type="AlphaFoldDB" id="A0A8S9I292"/>
<comment type="caution">
    <text evidence="2">The sequence shown here is derived from an EMBL/GenBank/DDBJ whole genome shotgun (WGS) entry which is preliminary data.</text>
</comment>
<feature type="compositionally biased region" description="Pro residues" evidence="1">
    <location>
        <begin position="85"/>
        <end position="95"/>
    </location>
</feature>
<feature type="region of interest" description="Disordered" evidence="1">
    <location>
        <begin position="1"/>
        <end position="70"/>
    </location>
</feature>
<feature type="compositionally biased region" description="Low complexity" evidence="1">
    <location>
        <begin position="30"/>
        <end position="39"/>
    </location>
</feature>
<dbReference type="InterPro" id="IPR004252">
    <property type="entry name" value="Probable_transposase_24"/>
</dbReference>
<name>A0A8S9I292_BRACR</name>
<dbReference type="Pfam" id="PF03004">
    <property type="entry name" value="Transposase_24"/>
    <property type="match status" value="1"/>
</dbReference>
<dbReference type="EMBL" id="QGKY02001250">
    <property type="protein sequence ID" value="KAF2563717.1"/>
    <property type="molecule type" value="Genomic_DNA"/>
</dbReference>
<proteinExistence type="predicted"/>
<organism evidence="2">
    <name type="scientific">Brassica cretica</name>
    <name type="common">Mustard</name>
    <dbReference type="NCBI Taxonomy" id="69181"/>
    <lineage>
        <taxon>Eukaryota</taxon>
        <taxon>Viridiplantae</taxon>
        <taxon>Streptophyta</taxon>
        <taxon>Embryophyta</taxon>
        <taxon>Tracheophyta</taxon>
        <taxon>Spermatophyta</taxon>
        <taxon>Magnoliopsida</taxon>
        <taxon>eudicotyledons</taxon>
        <taxon>Gunneridae</taxon>
        <taxon>Pentapetalae</taxon>
        <taxon>rosids</taxon>
        <taxon>malvids</taxon>
        <taxon>Brassicales</taxon>
        <taxon>Brassicaceae</taxon>
        <taxon>Brassiceae</taxon>
        <taxon>Brassica</taxon>
    </lineage>
</organism>
<evidence type="ECO:0000313" key="2">
    <source>
        <dbReference type="EMBL" id="KAF2563717.1"/>
    </source>
</evidence>
<feature type="compositionally biased region" description="Low complexity" evidence="1">
    <location>
        <begin position="59"/>
        <end position="70"/>
    </location>
</feature>
<sequence length="293" mass="32767">MASGRERLRNLAAATHPTYGETFLDRTDRSASSSGAASAQEHVPESQSQGRSSAQEYVPPAQYELPPYYPQYEADYQPQYKAAFQPPPQQQPPPHQSHTHANPSNCAAQEGVPPSLSWLYKTKNQHSDGTFVHSEAKRIYNDVETRIQEVQTQLSQQNPEAEPVQLSTVEQDKIFEHKRGQMVGISTVNDVPRARAEYAARMLDDSQLQTDLTAANRVISELRADSQANRIHIRSIAGMFEVLAETNPALAAMWQNVRPTINPDPTLEEQADLEQRSSVHHSAEIFDDINLNN</sequence>
<protein>
    <submittedName>
        <fullName evidence="2">Uncharacterized protein</fullName>
    </submittedName>
</protein>